<feature type="domain" description="DOMON" evidence="10">
    <location>
        <begin position="23"/>
        <end position="146"/>
    </location>
</feature>
<dbReference type="InterPro" id="IPR005018">
    <property type="entry name" value="DOMON_domain"/>
</dbReference>
<feature type="transmembrane region" description="Helical" evidence="8">
    <location>
        <begin position="347"/>
        <end position="372"/>
    </location>
</feature>
<dbReference type="EMBL" id="JADGJW010000016">
    <property type="protein sequence ID" value="KAJ3227466.1"/>
    <property type="molecule type" value="Genomic_DNA"/>
</dbReference>
<dbReference type="SMART" id="SM00665">
    <property type="entry name" value="B561"/>
    <property type="match status" value="1"/>
</dbReference>
<comment type="subcellular location">
    <subcellularLocation>
        <location evidence="1">Membrane</location>
    </subcellularLocation>
</comment>
<dbReference type="Pfam" id="PF03188">
    <property type="entry name" value="Cytochrom_B561"/>
    <property type="match status" value="1"/>
</dbReference>
<feature type="compositionally biased region" description="Polar residues" evidence="7">
    <location>
        <begin position="695"/>
        <end position="712"/>
    </location>
</feature>
<dbReference type="GO" id="GO:0016020">
    <property type="term" value="C:membrane"/>
    <property type="evidence" value="ECO:0007669"/>
    <property type="project" value="UniProtKB-SubCell"/>
</dbReference>
<feature type="transmembrane region" description="Helical" evidence="8">
    <location>
        <begin position="315"/>
        <end position="335"/>
    </location>
</feature>
<dbReference type="PROSITE" id="PS50939">
    <property type="entry name" value="CYTOCHROME_B561"/>
    <property type="match status" value="1"/>
</dbReference>
<dbReference type="PANTHER" id="PTHR47797">
    <property type="entry name" value="DEHYDROGENASE, PUTATIVE (AFU_ORTHOLOGUE AFUA_8G05805)-RELATED"/>
    <property type="match status" value="1"/>
</dbReference>
<feature type="domain" description="Cytochrome b561" evidence="11">
    <location>
        <begin position="176"/>
        <end position="369"/>
    </location>
</feature>
<dbReference type="Pfam" id="PF16010">
    <property type="entry name" value="CDH-cyt"/>
    <property type="match status" value="1"/>
</dbReference>
<evidence type="ECO:0000259" key="11">
    <source>
        <dbReference type="PROSITE" id="PS50939"/>
    </source>
</evidence>
<organism evidence="12 13">
    <name type="scientific">Clydaea vesicula</name>
    <dbReference type="NCBI Taxonomy" id="447962"/>
    <lineage>
        <taxon>Eukaryota</taxon>
        <taxon>Fungi</taxon>
        <taxon>Fungi incertae sedis</taxon>
        <taxon>Chytridiomycota</taxon>
        <taxon>Chytridiomycota incertae sedis</taxon>
        <taxon>Chytridiomycetes</taxon>
        <taxon>Lobulomycetales</taxon>
        <taxon>Lobulomycetaceae</taxon>
        <taxon>Clydaea</taxon>
    </lineage>
</organism>
<sequence length="849" mass="94607">MIMLLLLALFPIVYSANVYCSNNKICISGGKNLAGTAVDFTIHSTATGWVGFGIGGSGKKSSSMANCDIYVAWNNPNGKPVLSQRFAKSDSMPQVVAVQEFELLELNSNISFPEIPNPAIKFTFSRPIKTALVSIASDINYIWALSATPASNLNDEKSNIEMHSFGSDSCGIFNGVDFSVSKDVVPNTVVNVVEAPSAILNTSDMNSILLAHGILMFIAWCVAPFVGYDKWNKLGHTWYLLHLGIMLVVTGFGSIVAMMLIILYSAPPHFSNDDYKHKILGLLVICILVIQIILGFVSNYLFSMEREKIPWWDKAHWYLGRSSFVLGIVTCFLGLKLYESRYPENSYLIYEVLFFLVIFFGFISLIAGQFFFGQVNHMKMEDKNLENSFSMYNSKSPDFKIDFNKNTENEDNNKVKRRSNISVKSDISLPFNTVQPAGIQPARNAISPLVNNSSRQYDLTPKNTARSNYSRKSFEIEAKKPFMDVSNANMDLNNNHISYDSVIHDIQPQHSGKEFYGQFEQALVAPINSQRSISPNYLHSRSNTANSNYSRDYDSLSPSYTADSGNSAKSGKANLNYRSIAAHSPSPVINNSVKEDISFQNYGVDEALEEITSSLNNFKNSSPNPRSKSPNPRSKSPNPRSKSPGPLKSALKSRSPVPNQSVIEYQPPVPSVVNSSSVSAQQDSRDQTHYKKNGGYSNLSDRITASSPTPMRQRSIERPNRQRTLEGKSSVSRQRSVERRFQPEIKQIYAVERQPLQSLTSELASNNHLSIESDEIYNFNTKPSFKKSVSANSISFSEQNSLPSLYPNIPKRNLTQNSQADSGYHSSIVRNASVNSDYRSGPIIPQRRH</sequence>
<name>A0AAD5U7G4_9FUNG</name>
<gene>
    <name evidence="12" type="ORF">HK099_001922</name>
</gene>
<dbReference type="InterPro" id="IPR006593">
    <property type="entry name" value="Cyt_b561/ferric_Rdtase_TM"/>
</dbReference>
<dbReference type="Gene3D" id="1.20.120.1770">
    <property type="match status" value="1"/>
</dbReference>
<evidence type="ECO:0000256" key="4">
    <source>
        <dbReference type="ARBA" id="ARBA00022982"/>
    </source>
</evidence>
<evidence type="ECO:0000256" key="3">
    <source>
        <dbReference type="ARBA" id="ARBA00022692"/>
    </source>
</evidence>
<dbReference type="Gene3D" id="2.60.40.1210">
    <property type="entry name" value="Cellobiose dehydrogenase, cytochrome domain"/>
    <property type="match status" value="1"/>
</dbReference>
<comment type="caution">
    <text evidence="12">The sequence shown here is derived from an EMBL/GenBank/DDBJ whole genome shotgun (WGS) entry which is preliminary data.</text>
</comment>
<evidence type="ECO:0008006" key="14">
    <source>
        <dbReference type="Google" id="ProtNLM"/>
    </source>
</evidence>
<dbReference type="SUPFAM" id="SSF49344">
    <property type="entry name" value="CBD9-like"/>
    <property type="match status" value="1"/>
</dbReference>
<feature type="compositionally biased region" description="Basic and acidic residues" evidence="7">
    <location>
        <begin position="714"/>
        <end position="726"/>
    </location>
</feature>
<dbReference type="InterPro" id="IPR015920">
    <property type="entry name" value="Cellobiose_DH-like_cyt"/>
</dbReference>
<keyword evidence="2" id="KW-0813">Transport</keyword>
<accession>A0AAD5U7G4</accession>
<evidence type="ECO:0000256" key="2">
    <source>
        <dbReference type="ARBA" id="ARBA00022448"/>
    </source>
</evidence>
<evidence type="ECO:0000256" key="5">
    <source>
        <dbReference type="ARBA" id="ARBA00022989"/>
    </source>
</evidence>
<keyword evidence="6 8" id="KW-0472">Membrane</keyword>
<protein>
    <recommendedName>
        <fullName evidence="14">Cytochrome b561 domain-containing protein</fullName>
    </recommendedName>
</protein>
<dbReference type="PANTHER" id="PTHR47797:SF3">
    <property type="entry name" value="CYTOCHROME B561 DOMAIN-CONTAINING PROTEIN"/>
    <property type="match status" value="1"/>
</dbReference>
<feature type="compositionally biased region" description="Polar residues" evidence="7">
    <location>
        <begin position="813"/>
        <end position="823"/>
    </location>
</feature>
<evidence type="ECO:0000313" key="12">
    <source>
        <dbReference type="EMBL" id="KAJ3227466.1"/>
    </source>
</evidence>
<evidence type="ECO:0000313" key="13">
    <source>
        <dbReference type="Proteomes" id="UP001211065"/>
    </source>
</evidence>
<feature type="chain" id="PRO_5042176113" description="Cytochrome b561 domain-containing protein" evidence="9">
    <location>
        <begin position="16"/>
        <end position="849"/>
    </location>
</feature>
<proteinExistence type="predicted"/>
<feature type="transmembrane region" description="Helical" evidence="8">
    <location>
        <begin position="209"/>
        <end position="228"/>
    </location>
</feature>
<keyword evidence="9" id="KW-0732">Signal</keyword>
<dbReference type="CDD" id="cd08760">
    <property type="entry name" value="Cyt_b561_FRRS1_like"/>
    <property type="match status" value="1"/>
</dbReference>
<keyword evidence="13" id="KW-1185">Reference proteome</keyword>
<evidence type="ECO:0000256" key="7">
    <source>
        <dbReference type="SAM" id="MobiDB-lite"/>
    </source>
</evidence>
<evidence type="ECO:0000256" key="8">
    <source>
        <dbReference type="SAM" id="Phobius"/>
    </source>
</evidence>
<feature type="transmembrane region" description="Helical" evidence="8">
    <location>
        <begin position="240"/>
        <end position="267"/>
    </location>
</feature>
<reference evidence="12" key="1">
    <citation type="submission" date="2020-05" db="EMBL/GenBank/DDBJ databases">
        <title>Phylogenomic resolution of chytrid fungi.</title>
        <authorList>
            <person name="Stajich J.E."/>
            <person name="Amses K."/>
            <person name="Simmons R."/>
            <person name="Seto K."/>
            <person name="Myers J."/>
            <person name="Bonds A."/>
            <person name="Quandt C.A."/>
            <person name="Barry K."/>
            <person name="Liu P."/>
            <person name="Grigoriev I."/>
            <person name="Longcore J.E."/>
            <person name="James T.Y."/>
        </authorList>
    </citation>
    <scope>NUCLEOTIDE SEQUENCE</scope>
    <source>
        <strain evidence="12">JEL0476</strain>
    </source>
</reference>
<dbReference type="InterPro" id="IPR045266">
    <property type="entry name" value="DOH_DOMON"/>
</dbReference>
<keyword evidence="5 8" id="KW-1133">Transmembrane helix</keyword>
<dbReference type="PROSITE" id="PS50836">
    <property type="entry name" value="DOMON"/>
    <property type="match status" value="1"/>
</dbReference>
<dbReference type="SMART" id="SM00664">
    <property type="entry name" value="DoH"/>
    <property type="match status" value="1"/>
</dbReference>
<feature type="region of interest" description="Disordered" evidence="7">
    <location>
        <begin position="800"/>
        <end position="823"/>
    </location>
</feature>
<evidence type="ECO:0000256" key="6">
    <source>
        <dbReference type="ARBA" id="ARBA00023136"/>
    </source>
</evidence>
<evidence type="ECO:0000259" key="10">
    <source>
        <dbReference type="PROSITE" id="PS50836"/>
    </source>
</evidence>
<feature type="signal peptide" evidence="9">
    <location>
        <begin position="1"/>
        <end position="15"/>
    </location>
</feature>
<evidence type="ECO:0000256" key="9">
    <source>
        <dbReference type="SAM" id="SignalP"/>
    </source>
</evidence>
<dbReference type="Proteomes" id="UP001211065">
    <property type="component" value="Unassembled WGS sequence"/>
</dbReference>
<dbReference type="AlphaFoldDB" id="A0AAD5U7G4"/>
<evidence type="ECO:0000256" key="1">
    <source>
        <dbReference type="ARBA" id="ARBA00004370"/>
    </source>
</evidence>
<feature type="transmembrane region" description="Helical" evidence="8">
    <location>
        <begin position="279"/>
        <end position="303"/>
    </location>
</feature>
<feature type="compositionally biased region" description="Low complexity" evidence="7">
    <location>
        <begin position="619"/>
        <end position="644"/>
    </location>
</feature>
<feature type="region of interest" description="Disordered" evidence="7">
    <location>
        <begin position="615"/>
        <end position="738"/>
    </location>
</feature>
<keyword evidence="4" id="KW-0249">Electron transport</keyword>
<dbReference type="CDD" id="cd09631">
    <property type="entry name" value="DOMON_DOH"/>
    <property type="match status" value="1"/>
</dbReference>
<keyword evidence="3 8" id="KW-0812">Transmembrane</keyword>